<evidence type="ECO:0000256" key="5">
    <source>
        <dbReference type="ARBA" id="ARBA00022679"/>
    </source>
</evidence>
<keyword evidence="7" id="KW-0418">Kinase</keyword>
<keyword evidence="8" id="KW-0067">ATP-binding</keyword>
<dbReference type="Gramene" id="Manes.08G092400.7.v8.1">
    <property type="protein sequence ID" value="Manes.08G092400.7.v8.1.CDS"/>
    <property type="gene ID" value="Manes.08G092400.v8.1"/>
</dbReference>
<dbReference type="GO" id="GO:0004674">
    <property type="term" value="F:protein serine/threonine kinase activity"/>
    <property type="evidence" value="ECO:0007669"/>
    <property type="project" value="UniProtKB-KW"/>
</dbReference>
<evidence type="ECO:0000313" key="13">
    <source>
        <dbReference type="Proteomes" id="UP000091857"/>
    </source>
</evidence>
<keyword evidence="3" id="KW-0723">Serine/threonine-protein kinase</keyword>
<dbReference type="PANTHER" id="PTHR23257:SF930">
    <property type="entry name" value="SERINE_THREONINE-PROTEIN KINASE STY13"/>
    <property type="match status" value="1"/>
</dbReference>
<dbReference type="PROSITE" id="PS50011">
    <property type="entry name" value="PROTEIN_KINASE_DOM"/>
    <property type="match status" value="1"/>
</dbReference>
<dbReference type="PROSITE" id="PS00108">
    <property type="entry name" value="PROTEIN_KINASE_ST"/>
    <property type="match status" value="1"/>
</dbReference>
<dbReference type="EC" id="2.7.11.1" evidence="2"/>
<dbReference type="InterPro" id="IPR008271">
    <property type="entry name" value="Ser/Thr_kinase_AS"/>
</dbReference>
<comment type="similarity">
    <text evidence="1">Belongs to the protein kinase superfamily. TKL Ser/Thr protein kinase family. RAF subfamily.</text>
</comment>
<dbReference type="STRING" id="3983.A0A251KCZ9"/>
<dbReference type="InterPro" id="IPR050167">
    <property type="entry name" value="Ser_Thr_protein_kinase"/>
</dbReference>
<evidence type="ECO:0000313" key="12">
    <source>
        <dbReference type="EMBL" id="OAY43721.1"/>
    </source>
</evidence>
<dbReference type="AlphaFoldDB" id="A0A251KCZ9"/>
<dbReference type="Gramene" id="Manes.08G092400.9.v8.1">
    <property type="protein sequence ID" value="Manes.08G092400.9.v8.1.CDS"/>
    <property type="gene ID" value="Manes.08G092400.v8.1"/>
</dbReference>
<dbReference type="Gramene" id="Manes.08G092400.5.v8.1">
    <property type="protein sequence ID" value="Manes.08G092400.5.v8.1.CDS"/>
    <property type="gene ID" value="Manes.08G092400.v8.1"/>
</dbReference>
<name>A0A251KCZ9_MANES</name>
<dbReference type="Gramene" id="Manes.08G092400.6.v8.1">
    <property type="protein sequence ID" value="Manes.08G092400.6.v8.1.CDS"/>
    <property type="gene ID" value="Manes.08G092400.v8.1"/>
</dbReference>
<keyword evidence="13" id="KW-1185">Reference proteome</keyword>
<evidence type="ECO:0000256" key="8">
    <source>
        <dbReference type="ARBA" id="ARBA00022840"/>
    </source>
</evidence>
<keyword evidence="4" id="KW-0597">Phosphoprotein</keyword>
<evidence type="ECO:0000256" key="10">
    <source>
        <dbReference type="ARBA" id="ARBA00048679"/>
    </source>
</evidence>
<comment type="catalytic activity">
    <reaction evidence="9">
        <text>L-threonyl-[protein] + ATP = O-phospho-L-threonyl-[protein] + ADP + H(+)</text>
        <dbReference type="Rhea" id="RHEA:46608"/>
        <dbReference type="Rhea" id="RHEA-COMP:11060"/>
        <dbReference type="Rhea" id="RHEA-COMP:11605"/>
        <dbReference type="ChEBI" id="CHEBI:15378"/>
        <dbReference type="ChEBI" id="CHEBI:30013"/>
        <dbReference type="ChEBI" id="CHEBI:30616"/>
        <dbReference type="ChEBI" id="CHEBI:61977"/>
        <dbReference type="ChEBI" id="CHEBI:456216"/>
        <dbReference type="EC" id="2.7.11.1"/>
    </reaction>
</comment>
<dbReference type="Gramene" id="Manes.08G092400.3.v8.1">
    <property type="protein sequence ID" value="Manes.08G092400.3.v8.1.CDS"/>
    <property type="gene ID" value="Manes.08G092400.v8.1"/>
</dbReference>
<evidence type="ECO:0000259" key="11">
    <source>
        <dbReference type="PROSITE" id="PS50011"/>
    </source>
</evidence>
<accession>A0A251KCZ9</accession>
<dbReference type="InterPro" id="IPR011009">
    <property type="entry name" value="Kinase-like_dom_sf"/>
</dbReference>
<dbReference type="FunFam" id="3.30.200.20:FF:000060">
    <property type="entry name" value="Serine/threonine-protein kinase isoform 1"/>
    <property type="match status" value="1"/>
</dbReference>
<protein>
    <recommendedName>
        <fullName evidence="2">non-specific serine/threonine protein kinase</fullName>
        <ecNumber evidence="2">2.7.11.1</ecNumber>
    </recommendedName>
</protein>
<dbReference type="Pfam" id="PF07714">
    <property type="entry name" value="PK_Tyr_Ser-Thr"/>
    <property type="match status" value="1"/>
</dbReference>
<evidence type="ECO:0000256" key="9">
    <source>
        <dbReference type="ARBA" id="ARBA00047899"/>
    </source>
</evidence>
<evidence type="ECO:0000256" key="1">
    <source>
        <dbReference type="ARBA" id="ARBA00010507"/>
    </source>
</evidence>
<dbReference type="InterPro" id="IPR001245">
    <property type="entry name" value="Ser-Thr/Tyr_kinase_cat_dom"/>
</dbReference>
<dbReference type="InterPro" id="IPR000719">
    <property type="entry name" value="Prot_kinase_dom"/>
</dbReference>
<organism evidence="12 13">
    <name type="scientific">Manihot esculenta</name>
    <name type="common">Cassava</name>
    <name type="synonym">Jatropha manihot</name>
    <dbReference type="NCBI Taxonomy" id="3983"/>
    <lineage>
        <taxon>Eukaryota</taxon>
        <taxon>Viridiplantae</taxon>
        <taxon>Streptophyta</taxon>
        <taxon>Embryophyta</taxon>
        <taxon>Tracheophyta</taxon>
        <taxon>Spermatophyta</taxon>
        <taxon>Magnoliopsida</taxon>
        <taxon>eudicotyledons</taxon>
        <taxon>Gunneridae</taxon>
        <taxon>Pentapetalae</taxon>
        <taxon>rosids</taxon>
        <taxon>fabids</taxon>
        <taxon>Malpighiales</taxon>
        <taxon>Euphorbiaceae</taxon>
        <taxon>Crotonoideae</taxon>
        <taxon>Manihoteae</taxon>
        <taxon>Manihot</taxon>
    </lineage>
</organism>
<dbReference type="SUPFAM" id="SSF56112">
    <property type="entry name" value="Protein kinase-like (PK-like)"/>
    <property type="match status" value="1"/>
</dbReference>
<evidence type="ECO:0000256" key="2">
    <source>
        <dbReference type="ARBA" id="ARBA00012513"/>
    </source>
</evidence>
<evidence type="ECO:0000256" key="3">
    <source>
        <dbReference type="ARBA" id="ARBA00022527"/>
    </source>
</evidence>
<evidence type="ECO:0000256" key="6">
    <source>
        <dbReference type="ARBA" id="ARBA00022741"/>
    </source>
</evidence>
<dbReference type="GO" id="GO:0005737">
    <property type="term" value="C:cytoplasm"/>
    <property type="evidence" value="ECO:0000318"/>
    <property type="project" value="GO_Central"/>
</dbReference>
<evidence type="ECO:0000256" key="7">
    <source>
        <dbReference type="ARBA" id="ARBA00022777"/>
    </source>
</evidence>
<keyword evidence="5" id="KW-0808">Transferase</keyword>
<evidence type="ECO:0000256" key="4">
    <source>
        <dbReference type="ARBA" id="ARBA00022553"/>
    </source>
</evidence>
<dbReference type="SMART" id="SM00220">
    <property type="entry name" value="S_TKc"/>
    <property type="match status" value="1"/>
</dbReference>
<dbReference type="CDD" id="cd13999">
    <property type="entry name" value="STKc_MAP3K-like"/>
    <property type="match status" value="1"/>
</dbReference>
<dbReference type="EMBL" id="CM004394">
    <property type="protein sequence ID" value="OAY43721.1"/>
    <property type="molecule type" value="Genomic_DNA"/>
</dbReference>
<dbReference type="GO" id="GO:0004672">
    <property type="term" value="F:protein kinase activity"/>
    <property type="evidence" value="ECO:0000318"/>
    <property type="project" value="GO_Central"/>
</dbReference>
<dbReference type="Gramene" id="Manes.08G092400.8.v8.1">
    <property type="protein sequence ID" value="Manes.08G092400.8.v8.1.CDS"/>
    <property type="gene ID" value="Manes.08G092400.v8.1"/>
</dbReference>
<dbReference type="GO" id="GO:0007165">
    <property type="term" value="P:signal transduction"/>
    <property type="evidence" value="ECO:0000318"/>
    <property type="project" value="GO_Central"/>
</dbReference>
<sequence length="414" mass="46499">MLEGGPKFPGIIGQNSHDNNYDDLSQGFYHKLGENSNMSIDSYGSLQTSNGGRSVAMSIESIGSNDSHTRILNHQGLRRHADDNYSVQQSVNRNGRVAHALNDDALARALMDSNSPTEGLENFDEWTIDLRKLNMGAAFAQGAFGKLYRGTYNGEEVAIKILERPENDRERAKLMEQQFQQEVMMLATLKHPNIVGFVGACRKPMVWCIVTEYAKGGSMRQFLMRRHNRAVPLKLAVKQALDVARGMEYVHGLGLIHRDLKSDNLLIFGDKSIKIADFGVARIEVQTEGMTPETGTYRWMAPEMIQHRPYTQKVDVYSFGIVLWELITGMLPFQNMTAVQAAFAVVNKGVRPVIPNDCLPVLSEIMTRCWDANPDVRPPFIEVVKMLENAETEILTTVRKARFRCCMALPMTVD</sequence>
<dbReference type="Gene3D" id="3.30.200.20">
    <property type="entry name" value="Phosphorylase Kinase, domain 1"/>
    <property type="match status" value="1"/>
</dbReference>
<proteinExistence type="inferred from homology"/>
<keyword evidence="6" id="KW-0547">Nucleotide-binding</keyword>
<dbReference type="FunFam" id="1.10.510.10:FF:000316">
    <property type="entry name" value="serine/threonine-protein kinase HT1"/>
    <property type="match status" value="1"/>
</dbReference>
<feature type="domain" description="Protein kinase" evidence="11">
    <location>
        <begin position="133"/>
        <end position="395"/>
    </location>
</feature>
<dbReference type="OrthoDB" id="4062651at2759"/>
<dbReference type="OMA" id="CIMTELE"/>
<gene>
    <name evidence="12" type="ORF">MANES_08G092400</name>
</gene>
<dbReference type="Proteomes" id="UP000091857">
    <property type="component" value="Chromosome 8"/>
</dbReference>
<dbReference type="Gene3D" id="1.10.510.10">
    <property type="entry name" value="Transferase(Phosphotransferase) domain 1"/>
    <property type="match status" value="1"/>
</dbReference>
<dbReference type="PRINTS" id="PR00109">
    <property type="entry name" value="TYRKINASE"/>
</dbReference>
<dbReference type="PANTHER" id="PTHR23257">
    <property type="entry name" value="SERINE-THREONINE PROTEIN KINASE"/>
    <property type="match status" value="1"/>
</dbReference>
<comment type="catalytic activity">
    <reaction evidence="10">
        <text>L-seryl-[protein] + ATP = O-phospho-L-seryl-[protein] + ADP + H(+)</text>
        <dbReference type="Rhea" id="RHEA:17989"/>
        <dbReference type="Rhea" id="RHEA-COMP:9863"/>
        <dbReference type="Rhea" id="RHEA-COMP:11604"/>
        <dbReference type="ChEBI" id="CHEBI:15378"/>
        <dbReference type="ChEBI" id="CHEBI:29999"/>
        <dbReference type="ChEBI" id="CHEBI:30616"/>
        <dbReference type="ChEBI" id="CHEBI:83421"/>
        <dbReference type="ChEBI" id="CHEBI:456216"/>
        <dbReference type="EC" id="2.7.11.1"/>
    </reaction>
</comment>
<dbReference type="GO" id="GO:0005524">
    <property type="term" value="F:ATP binding"/>
    <property type="evidence" value="ECO:0007669"/>
    <property type="project" value="UniProtKB-KW"/>
</dbReference>
<dbReference type="EMBL" id="CM004394">
    <property type="protein sequence ID" value="OAY43720.1"/>
    <property type="molecule type" value="Genomic_DNA"/>
</dbReference>
<reference evidence="12 13" key="1">
    <citation type="submission" date="2016-02" db="EMBL/GenBank/DDBJ databases">
        <title>WGS assembly of Manihot esculenta.</title>
        <authorList>
            <person name="Bredeson J.V."/>
            <person name="Prochnik S.E."/>
            <person name="Lyons J.B."/>
            <person name="Schmutz J."/>
            <person name="Grimwood J."/>
            <person name="Vrebalov J."/>
            <person name="Bart R.S."/>
            <person name="Amuge T."/>
            <person name="Ferguson M.E."/>
            <person name="Green R."/>
            <person name="Putnam N."/>
            <person name="Stites J."/>
            <person name="Rounsley S."/>
            <person name="Rokhsar D.S."/>
        </authorList>
    </citation>
    <scope>NUCLEOTIDE SEQUENCE [LARGE SCALE GENOMIC DNA]</scope>
    <source>
        <strain evidence="13">cv. AM560-2</strain>
        <tissue evidence="12">Leaf</tissue>
    </source>
</reference>